<organism evidence="2 3">
    <name type="scientific">Merismopedia glauca CCAP 1448/3</name>
    <dbReference type="NCBI Taxonomy" id="1296344"/>
    <lineage>
        <taxon>Bacteria</taxon>
        <taxon>Bacillati</taxon>
        <taxon>Cyanobacteriota</taxon>
        <taxon>Cyanophyceae</taxon>
        <taxon>Synechococcales</taxon>
        <taxon>Merismopediaceae</taxon>
        <taxon>Merismopedia</taxon>
    </lineage>
</organism>
<keyword evidence="3" id="KW-1185">Reference proteome</keyword>
<evidence type="ECO:0000313" key="3">
    <source>
        <dbReference type="Proteomes" id="UP000238762"/>
    </source>
</evidence>
<evidence type="ECO:0000256" key="1">
    <source>
        <dbReference type="SAM" id="MobiDB-lite"/>
    </source>
</evidence>
<name>A0A2T1C7Q6_9CYAN</name>
<evidence type="ECO:0000313" key="2">
    <source>
        <dbReference type="EMBL" id="PSB04264.1"/>
    </source>
</evidence>
<dbReference type="RefSeq" id="WP_106287497.1">
    <property type="nucleotide sequence ID" value="NZ_CAWNTC010000200.1"/>
</dbReference>
<reference evidence="2 3" key="2">
    <citation type="submission" date="2018-03" db="EMBL/GenBank/DDBJ databases">
        <title>The ancient ancestry and fast evolution of plastids.</title>
        <authorList>
            <person name="Moore K.R."/>
            <person name="Magnabosco C."/>
            <person name="Momper L."/>
            <person name="Gold D.A."/>
            <person name="Bosak T."/>
            <person name="Fournier G.P."/>
        </authorList>
    </citation>
    <scope>NUCLEOTIDE SEQUENCE [LARGE SCALE GENOMIC DNA]</scope>
    <source>
        <strain evidence="2 3">CCAP 1448/3</strain>
    </source>
</reference>
<gene>
    <name evidence="2" type="ORF">C7B64_04705</name>
</gene>
<reference evidence="2 3" key="1">
    <citation type="submission" date="2018-02" db="EMBL/GenBank/DDBJ databases">
        <authorList>
            <person name="Cohen D.B."/>
            <person name="Kent A.D."/>
        </authorList>
    </citation>
    <scope>NUCLEOTIDE SEQUENCE [LARGE SCALE GENOMIC DNA]</scope>
    <source>
        <strain evidence="2 3">CCAP 1448/3</strain>
    </source>
</reference>
<sequence>MSVILYSLIFSDLSLQMLEKNWRSLLKPQPDRFSPTENAIAPPQPDRLPSTQKRSHPLPTQA</sequence>
<accession>A0A2T1C7Q6</accession>
<dbReference type="Proteomes" id="UP000238762">
    <property type="component" value="Unassembled WGS sequence"/>
</dbReference>
<dbReference type="AlphaFoldDB" id="A0A2T1C7Q6"/>
<proteinExistence type="predicted"/>
<protein>
    <submittedName>
        <fullName evidence="2">Uncharacterized protein</fullName>
    </submittedName>
</protein>
<feature type="region of interest" description="Disordered" evidence="1">
    <location>
        <begin position="27"/>
        <end position="62"/>
    </location>
</feature>
<comment type="caution">
    <text evidence="2">The sequence shown here is derived from an EMBL/GenBank/DDBJ whole genome shotgun (WGS) entry which is preliminary data.</text>
</comment>
<dbReference type="EMBL" id="PVWJ01000015">
    <property type="protein sequence ID" value="PSB04264.1"/>
    <property type="molecule type" value="Genomic_DNA"/>
</dbReference>